<name>A0A518H0V9_9BACT</name>
<keyword evidence="3" id="KW-1185">Reference proteome</keyword>
<dbReference type="PROSITE" id="PS51257">
    <property type="entry name" value="PROKAR_LIPOPROTEIN"/>
    <property type="match status" value="1"/>
</dbReference>
<protein>
    <submittedName>
        <fullName evidence="2">Uncharacterized protein</fullName>
    </submittedName>
</protein>
<accession>A0A518H0V9</accession>
<evidence type="ECO:0000313" key="3">
    <source>
        <dbReference type="Proteomes" id="UP000317835"/>
    </source>
</evidence>
<dbReference type="AlphaFoldDB" id="A0A518H0V9"/>
<dbReference type="Proteomes" id="UP000317835">
    <property type="component" value="Chromosome"/>
</dbReference>
<feature type="region of interest" description="Disordered" evidence="1">
    <location>
        <begin position="78"/>
        <end position="101"/>
    </location>
</feature>
<feature type="compositionally biased region" description="Pro residues" evidence="1">
    <location>
        <begin position="91"/>
        <end position="101"/>
    </location>
</feature>
<sequence>MVRRLTGPAAYVLLGGAVLACVASHRHRPESPGDVISRAARPCDLPGCVVCEAERARLRDAPWEEPGAIWDAIEVGRPLTVAQGDPDGPEPRPGGPGPPSP</sequence>
<evidence type="ECO:0000256" key="1">
    <source>
        <dbReference type="SAM" id="MobiDB-lite"/>
    </source>
</evidence>
<gene>
    <name evidence="2" type="ORF">ElP_23500</name>
</gene>
<organism evidence="2 3">
    <name type="scientific">Tautonia plasticadhaerens</name>
    <dbReference type="NCBI Taxonomy" id="2527974"/>
    <lineage>
        <taxon>Bacteria</taxon>
        <taxon>Pseudomonadati</taxon>
        <taxon>Planctomycetota</taxon>
        <taxon>Planctomycetia</taxon>
        <taxon>Isosphaerales</taxon>
        <taxon>Isosphaeraceae</taxon>
        <taxon>Tautonia</taxon>
    </lineage>
</organism>
<dbReference type="KEGG" id="tpla:ElP_23500"/>
<reference evidence="2 3" key="1">
    <citation type="submission" date="2019-02" db="EMBL/GenBank/DDBJ databases">
        <title>Deep-cultivation of Planctomycetes and their phenomic and genomic characterization uncovers novel biology.</title>
        <authorList>
            <person name="Wiegand S."/>
            <person name="Jogler M."/>
            <person name="Boedeker C."/>
            <person name="Pinto D."/>
            <person name="Vollmers J."/>
            <person name="Rivas-Marin E."/>
            <person name="Kohn T."/>
            <person name="Peeters S.H."/>
            <person name="Heuer A."/>
            <person name="Rast P."/>
            <person name="Oberbeckmann S."/>
            <person name="Bunk B."/>
            <person name="Jeske O."/>
            <person name="Meyerdierks A."/>
            <person name="Storesund J.E."/>
            <person name="Kallscheuer N."/>
            <person name="Luecker S."/>
            <person name="Lage O.M."/>
            <person name="Pohl T."/>
            <person name="Merkel B.J."/>
            <person name="Hornburger P."/>
            <person name="Mueller R.-W."/>
            <person name="Bruemmer F."/>
            <person name="Labrenz M."/>
            <person name="Spormann A.M."/>
            <person name="Op den Camp H."/>
            <person name="Overmann J."/>
            <person name="Amann R."/>
            <person name="Jetten M.S.M."/>
            <person name="Mascher T."/>
            <person name="Medema M.H."/>
            <person name="Devos D.P."/>
            <person name="Kaster A.-K."/>
            <person name="Ovreas L."/>
            <person name="Rohde M."/>
            <person name="Galperin M.Y."/>
            <person name="Jogler C."/>
        </authorList>
    </citation>
    <scope>NUCLEOTIDE SEQUENCE [LARGE SCALE GENOMIC DNA]</scope>
    <source>
        <strain evidence="2 3">ElP</strain>
    </source>
</reference>
<evidence type="ECO:0000313" key="2">
    <source>
        <dbReference type="EMBL" id="QDV34461.1"/>
    </source>
</evidence>
<dbReference type="EMBL" id="CP036426">
    <property type="protein sequence ID" value="QDV34461.1"/>
    <property type="molecule type" value="Genomic_DNA"/>
</dbReference>
<proteinExistence type="predicted"/>
<dbReference type="RefSeq" id="WP_145269359.1">
    <property type="nucleotide sequence ID" value="NZ_CP036426.1"/>
</dbReference>